<gene>
    <name evidence="11" type="ORF">SAMN05421721_1099</name>
</gene>
<dbReference type="NCBIfam" id="TIGR01935">
    <property type="entry name" value="NOT-MenG"/>
    <property type="match status" value="1"/>
</dbReference>
<dbReference type="CDD" id="cd16841">
    <property type="entry name" value="RraA_family"/>
    <property type="match status" value="1"/>
</dbReference>
<dbReference type="EMBL" id="FOUO01000009">
    <property type="protein sequence ID" value="SFM54249.1"/>
    <property type="molecule type" value="Genomic_DNA"/>
</dbReference>
<evidence type="ECO:0000256" key="10">
    <source>
        <dbReference type="RuleBase" id="RU004338"/>
    </source>
</evidence>
<evidence type="ECO:0000256" key="2">
    <source>
        <dbReference type="ARBA" id="ARBA00001968"/>
    </source>
</evidence>
<organism evidence="11 12">
    <name type="scientific">Ectothiorhodospira mobilis</name>
    <dbReference type="NCBI Taxonomy" id="195064"/>
    <lineage>
        <taxon>Bacteria</taxon>
        <taxon>Pseudomonadati</taxon>
        <taxon>Pseudomonadota</taxon>
        <taxon>Gammaproteobacteria</taxon>
        <taxon>Chromatiales</taxon>
        <taxon>Ectothiorhodospiraceae</taxon>
        <taxon>Ectothiorhodospira</taxon>
    </lineage>
</organism>
<dbReference type="GO" id="GO:0047443">
    <property type="term" value="F:4-hydroxy-4-methyl-2-oxoglutarate aldolase activity"/>
    <property type="evidence" value="ECO:0007669"/>
    <property type="project" value="UniProtKB-EC"/>
</dbReference>
<evidence type="ECO:0000256" key="6">
    <source>
        <dbReference type="ARBA" id="ARBA00023239"/>
    </source>
</evidence>
<accession>A0A1I4RQ19</accession>
<keyword evidence="5 9" id="KW-0479">Metal-binding</keyword>
<dbReference type="SUPFAM" id="SSF89562">
    <property type="entry name" value="RraA-like"/>
    <property type="match status" value="1"/>
</dbReference>
<dbReference type="GO" id="GO:0008948">
    <property type="term" value="F:oxaloacetate decarboxylase activity"/>
    <property type="evidence" value="ECO:0007669"/>
    <property type="project" value="UniProtKB-EC"/>
</dbReference>
<evidence type="ECO:0000313" key="11">
    <source>
        <dbReference type="EMBL" id="SFM54249.1"/>
    </source>
</evidence>
<evidence type="ECO:0000256" key="1">
    <source>
        <dbReference type="ARBA" id="ARBA00001342"/>
    </source>
</evidence>
<dbReference type="PANTHER" id="PTHR33254">
    <property type="entry name" value="4-HYDROXY-4-METHYL-2-OXOGLUTARATE ALDOLASE 3-RELATED"/>
    <property type="match status" value="1"/>
</dbReference>
<dbReference type="EC" id="4.1.3.17" evidence="10"/>
<protein>
    <recommendedName>
        <fullName evidence="10">4-hydroxy-4-methyl-2-oxoglutarate aldolase</fullName>
        <shortName evidence="10">HMG aldolase</shortName>
        <ecNumber evidence="10">4.1.1.112</ecNumber>
        <ecNumber evidence="10">4.1.3.17</ecNumber>
    </recommendedName>
    <alternativeName>
        <fullName evidence="10">Oxaloacetate decarboxylase</fullName>
    </alternativeName>
</protein>
<dbReference type="PANTHER" id="PTHR33254:SF4">
    <property type="entry name" value="4-HYDROXY-4-METHYL-2-OXOGLUTARATE ALDOLASE 3-RELATED"/>
    <property type="match status" value="1"/>
</dbReference>
<dbReference type="AlphaFoldDB" id="A0A1I4RQ19"/>
<dbReference type="Pfam" id="PF03737">
    <property type="entry name" value="RraA-like"/>
    <property type="match status" value="1"/>
</dbReference>
<feature type="binding site" evidence="9">
    <location>
        <position position="105"/>
    </location>
    <ligand>
        <name>Mg(2+)</name>
        <dbReference type="ChEBI" id="CHEBI:18420"/>
    </ligand>
</feature>
<comment type="cofactor">
    <cofactor evidence="9">
        <name>Mg(2+)</name>
        <dbReference type="ChEBI" id="CHEBI:18420"/>
    </cofactor>
</comment>
<dbReference type="RefSeq" id="WP_090485526.1">
    <property type="nucleotide sequence ID" value="NZ_FOUO01000009.1"/>
</dbReference>
<evidence type="ECO:0000313" key="12">
    <source>
        <dbReference type="Proteomes" id="UP000199556"/>
    </source>
</evidence>
<comment type="catalytic activity">
    <reaction evidence="8 10">
        <text>oxaloacetate + H(+) = pyruvate + CO2</text>
        <dbReference type="Rhea" id="RHEA:15641"/>
        <dbReference type="ChEBI" id="CHEBI:15361"/>
        <dbReference type="ChEBI" id="CHEBI:15378"/>
        <dbReference type="ChEBI" id="CHEBI:16452"/>
        <dbReference type="ChEBI" id="CHEBI:16526"/>
        <dbReference type="EC" id="4.1.1.112"/>
    </reaction>
</comment>
<comment type="cofactor">
    <cofactor evidence="2 10">
        <name>a divalent metal cation</name>
        <dbReference type="ChEBI" id="CHEBI:60240"/>
    </cofactor>
</comment>
<dbReference type="GO" id="GO:0051252">
    <property type="term" value="P:regulation of RNA metabolic process"/>
    <property type="evidence" value="ECO:0007669"/>
    <property type="project" value="InterPro"/>
</dbReference>
<dbReference type="STRING" id="195064.SAMN05421721_1099"/>
<dbReference type="OrthoDB" id="943692at2"/>
<evidence type="ECO:0000256" key="3">
    <source>
        <dbReference type="ARBA" id="ARBA00008621"/>
    </source>
</evidence>
<comment type="similarity">
    <text evidence="3 10">Belongs to the class II aldolase/RraA-like family.</text>
</comment>
<dbReference type="GO" id="GO:0046872">
    <property type="term" value="F:metal ion binding"/>
    <property type="evidence" value="ECO:0007669"/>
    <property type="project" value="UniProtKB-KW"/>
</dbReference>
<sequence length="166" mass="18018">MTSRRLSFQGTADLCDEHPGEDLRICEPVFRDYGGEKAFCGEVVTLKCFEDNSLVRTLLERGGRGRVLVVDAGGSLRCAMLGDQLALLAVKNGWSGVVIYGCIRDARACAELPLGIKALATHPLKTQKRGEGREDIPVRFAGVRFNPGDLLFADEDGIVVLDPDNP</sequence>
<dbReference type="Gene3D" id="3.50.30.40">
    <property type="entry name" value="Ribonuclease E inhibitor RraA/RraA-like"/>
    <property type="match status" value="1"/>
</dbReference>
<dbReference type="InterPro" id="IPR036704">
    <property type="entry name" value="RraA/RraA-like_sf"/>
</dbReference>
<keyword evidence="6 10" id="KW-0456">Lyase</keyword>
<keyword evidence="9" id="KW-0460">Magnesium</keyword>
<dbReference type="NCBIfam" id="NF006875">
    <property type="entry name" value="PRK09372.1"/>
    <property type="match status" value="1"/>
</dbReference>
<dbReference type="GO" id="GO:0008428">
    <property type="term" value="F:ribonuclease inhibitor activity"/>
    <property type="evidence" value="ECO:0007669"/>
    <property type="project" value="InterPro"/>
</dbReference>
<comment type="function">
    <text evidence="7 10">Catalyzes the aldol cleavage of 4-hydroxy-4-methyl-2-oxoglutarate (HMG) into 2 molecules of pyruvate. Also contains a secondary oxaloacetate (OAA) decarboxylase activity due to the common pyruvate enolate transition state formed following C-C bond cleavage in the retro-aldol and decarboxylation reactions.</text>
</comment>
<feature type="binding site" evidence="9">
    <location>
        <begin position="82"/>
        <end position="85"/>
    </location>
    <ligand>
        <name>substrate</name>
    </ligand>
</feature>
<evidence type="ECO:0000256" key="5">
    <source>
        <dbReference type="ARBA" id="ARBA00022723"/>
    </source>
</evidence>
<dbReference type="InterPro" id="IPR005493">
    <property type="entry name" value="RraA/RraA-like"/>
</dbReference>
<proteinExistence type="inferred from homology"/>
<comment type="catalytic activity">
    <reaction evidence="1 10">
        <text>4-hydroxy-4-methyl-2-oxoglutarate = 2 pyruvate</text>
        <dbReference type="Rhea" id="RHEA:22748"/>
        <dbReference type="ChEBI" id="CHEBI:15361"/>
        <dbReference type="ChEBI" id="CHEBI:58276"/>
        <dbReference type="EC" id="4.1.3.17"/>
    </reaction>
</comment>
<feature type="binding site" evidence="9">
    <location>
        <position position="104"/>
    </location>
    <ligand>
        <name>substrate</name>
    </ligand>
</feature>
<name>A0A1I4RQ19_ECTMO</name>
<dbReference type="InterPro" id="IPR010203">
    <property type="entry name" value="RraA"/>
</dbReference>
<evidence type="ECO:0000256" key="8">
    <source>
        <dbReference type="ARBA" id="ARBA00047973"/>
    </source>
</evidence>
<comment type="subunit">
    <text evidence="4 10">Homotrimer.</text>
</comment>
<evidence type="ECO:0000256" key="7">
    <source>
        <dbReference type="ARBA" id="ARBA00025046"/>
    </source>
</evidence>
<evidence type="ECO:0000256" key="4">
    <source>
        <dbReference type="ARBA" id="ARBA00011233"/>
    </source>
</evidence>
<dbReference type="EC" id="4.1.1.112" evidence="10"/>
<reference evidence="11 12" key="1">
    <citation type="submission" date="2016-10" db="EMBL/GenBank/DDBJ databases">
        <authorList>
            <person name="de Groot N.N."/>
        </authorList>
    </citation>
    <scope>NUCLEOTIDE SEQUENCE [LARGE SCALE GENOMIC DNA]</scope>
    <source>
        <strain evidence="11 12">DSM 4180</strain>
    </source>
</reference>
<keyword evidence="12" id="KW-1185">Reference proteome</keyword>
<evidence type="ECO:0000256" key="9">
    <source>
        <dbReference type="PIRSR" id="PIRSR605493-1"/>
    </source>
</evidence>
<dbReference type="Proteomes" id="UP000199556">
    <property type="component" value="Unassembled WGS sequence"/>
</dbReference>